<reference evidence="2" key="1">
    <citation type="journal article" date="2023" name="Science">
        <title>Genome structures resolve the early diversification of teleost fishes.</title>
        <authorList>
            <person name="Parey E."/>
            <person name="Louis A."/>
            <person name="Montfort J."/>
            <person name="Bouchez O."/>
            <person name="Roques C."/>
            <person name="Iampietro C."/>
            <person name="Lluch J."/>
            <person name="Castinel A."/>
            <person name="Donnadieu C."/>
            <person name="Desvignes T."/>
            <person name="Floi Bucao C."/>
            <person name="Jouanno E."/>
            <person name="Wen M."/>
            <person name="Mejri S."/>
            <person name="Dirks R."/>
            <person name="Jansen H."/>
            <person name="Henkel C."/>
            <person name="Chen W.J."/>
            <person name="Zahm M."/>
            <person name="Cabau C."/>
            <person name="Klopp C."/>
            <person name="Thompson A.W."/>
            <person name="Robinson-Rechavi M."/>
            <person name="Braasch I."/>
            <person name="Lecointre G."/>
            <person name="Bobe J."/>
            <person name="Postlethwait J.H."/>
            <person name="Berthelot C."/>
            <person name="Roest Crollius H."/>
            <person name="Guiguen Y."/>
        </authorList>
    </citation>
    <scope>NUCLEOTIDE SEQUENCE</scope>
    <source>
        <strain evidence="2">NC1722</strain>
    </source>
</reference>
<evidence type="ECO:0000313" key="2">
    <source>
        <dbReference type="EMBL" id="KAJ8393740.1"/>
    </source>
</evidence>
<gene>
    <name evidence="2" type="ORF">AAFF_G00057930</name>
</gene>
<comment type="caution">
    <text evidence="2">The sequence shown here is derived from an EMBL/GenBank/DDBJ whole genome shotgun (WGS) entry which is preliminary data.</text>
</comment>
<sequence length="123" mass="13357">MGGARIYVQCWSQEPCQNPQVPETINQTLKSDANVTASGLGSALAFEEDGISRGEKRADGSRKRQRFAPLSHAGGVTPHHKERGAHASPASLDEHRQRKPKPFYFSEFVTPAASGKRTSSNVP</sequence>
<organism evidence="2 3">
    <name type="scientific">Aldrovandia affinis</name>
    <dbReference type="NCBI Taxonomy" id="143900"/>
    <lineage>
        <taxon>Eukaryota</taxon>
        <taxon>Metazoa</taxon>
        <taxon>Chordata</taxon>
        <taxon>Craniata</taxon>
        <taxon>Vertebrata</taxon>
        <taxon>Euteleostomi</taxon>
        <taxon>Actinopterygii</taxon>
        <taxon>Neopterygii</taxon>
        <taxon>Teleostei</taxon>
        <taxon>Notacanthiformes</taxon>
        <taxon>Halosauridae</taxon>
        <taxon>Aldrovandia</taxon>
    </lineage>
</organism>
<protein>
    <submittedName>
        <fullName evidence="2">Uncharacterized protein</fullName>
    </submittedName>
</protein>
<accession>A0AAD7S0Q9</accession>
<keyword evidence="3" id="KW-1185">Reference proteome</keyword>
<evidence type="ECO:0000313" key="3">
    <source>
        <dbReference type="Proteomes" id="UP001221898"/>
    </source>
</evidence>
<dbReference type="AlphaFoldDB" id="A0AAD7S0Q9"/>
<feature type="region of interest" description="Disordered" evidence="1">
    <location>
        <begin position="47"/>
        <end position="123"/>
    </location>
</feature>
<proteinExistence type="predicted"/>
<name>A0AAD7S0Q9_9TELE</name>
<dbReference type="Proteomes" id="UP001221898">
    <property type="component" value="Unassembled WGS sequence"/>
</dbReference>
<evidence type="ECO:0000256" key="1">
    <source>
        <dbReference type="SAM" id="MobiDB-lite"/>
    </source>
</evidence>
<feature type="compositionally biased region" description="Basic and acidic residues" evidence="1">
    <location>
        <begin position="50"/>
        <end position="62"/>
    </location>
</feature>
<dbReference type="EMBL" id="JAINUG010000134">
    <property type="protein sequence ID" value="KAJ8393740.1"/>
    <property type="molecule type" value="Genomic_DNA"/>
</dbReference>